<comment type="caution">
    <text evidence="4">The sequence shown here is derived from an EMBL/GenBank/DDBJ whole genome shotgun (WGS) entry which is preliminary data.</text>
</comment>
<name>F0BI23_9XANT</name>
<protein>
    <submittedName>
        <fullName evidence="4">Hemagglutinin-like protein</fullName>
    </submittedName>
</protein>
<dbReference type="Pfam" id="PF13018">
    <property type="entry name" value="ESPR"/>
    <property type="match status" value="1"/>
</dbReference>
<organism evidence="4 5">
    <name type="scientific">Xanthomonas vesicatoria ATCC 35937</name>
    <dbReference type="NCBI Taxonomy" id="925775"/>
    <lineage>
        <taxon>Bacteria</taxon>
        <taxon>Pseudomonadati</taxon>
        <taxon>Pseudomonadota</taxon>
        <taxon>Gammaproteobacteria</taxon>
        <taxon>Lysobacterales</taxon>
        <taxon>Lysobacteraceae</taxon>
        <taxon>Xanthomonas</taxon>
    </lineage>
</organism>
<feature type="domain" description="Trimeric autotransporter adhesin YadA-like head" evidence="1">
    <location>
        <begin position="105"/>
        <end position="131"/>
    </location>
</feature>
<dbReference type="Proteomes" id="UP000003299">
    <property type="component" value="Unassembled WGS sequence"/>
</dbReference>
<dbReference type="RefSeq" id="WP_005995953.1">
    <property type="nucleotide sequence ID" value="NZ_AEQV01000172.1"/>
</dbReference>
<evidence type="ECO:0000259" key="1">
    <source>
        <dbReference type="Pfam" id="PF05658"/>
    </source>
</evidence>
<evidence type="ECO:0000313" key="5">
    <source>
        <dbReference type="Proteomes" id="UP000003299"/>
    </source>
</evidence>
<proteinExistence type="predicted"/>
<feature type="domain" description="Trimeric autotransporter adhesin YadA-like head" evidence="1">
    <location>
        <begin position="137"/>
        <end position="161"/>
    </location>
</feature>
<feature type="domain" description="ESPR" evidence="3">
    <location>
        <begin position="1"/>
        <end position="47"/>
    </location>
</feature>
<sequence length="239" mass="23019">MNRIYRKVWNKSLGVWAVASELASGDSPGAAAPASLIDRRQSLALAAAITLALGGAGFVTPLPASAQSVEVGRGASAPAAKATAIGAGSTASATGAVATGADSSASGVNSSAIGRQTNAIGENAVAIGYNSFVRQAGVNGVALGANAGVTGANSVALGAGSRTHEDDVVSVGSGNGRGGPATRRITNVGAGINATDAVNVAQLRDVADVAEDTALFFKASPGDDNVGAYVEGDSALAAG</sequence>
<dbReference type="EMBL" id="AEQV01000172">
    <property type="protein sequence ID" value="EGD07856.1"/>
    <property type="molecule type" value="Genomic_DNA"/>
</dbReference>
<dbReference type="Pfam" id="PF05658">
    <property type="entry name" value="YadA_head"/>
    <property type="match status" value="3"/>
</dbReference>
<feature type="non-terminal residue" evidence="4">
    <location>
        <position position="239"/>
    </location>
</feature>
<evidence type="ECO:0000259" key="2">
    <source>
        <dbReference type="Pfam" id="PF05662"/>
    </source>
</evidence>
<dbReference type="Gene3D" id="2.150.10.10">
    <property type="entry name" value="Serralysin-like metalloprotease, C-terminal"/>
    <property type="match status" value="1"/>
</dbReference>
<dbReference type="Pfam" id="PF05662">
    <property type="entry name" value="YadA_stalk"/>
    <property type="match status" value="1"/>
</dbReference>
<dbReference type="InterPro" id="IPR008635">
    <property type="entry name" value="Coiled_stalk_dom"/>
</dbReference>
<dbReference type="SUPFAM" id="SSF101967">
    <property type="entry name" value="Adhesin YadA, collagen-binding domain"/>
    <property type="match status" value="1"/>
</dbReference>
<feature type="domain" description="Trimeric autotransporter adhesin YadA-like stalk" evidence="2">
    <location>
        <begin position="184"/>
        <end position="213"/>
    </location>
</feature>
<feature type="domain" description="Trimeric autotransporter adhesin YadA-like head" evidence="1">
    <location>
        <begin position="81"/>
        <end position="103"/>
    </location>
</feature>
<dbReference type="AlphaFoldDB" id="F0BI23"/>
<gene>
    <name evidence="4" type="ORF">XVE_3923</name>
</gene>
<dbReference type="GO" id="GO:0019867">
    <property type="term" value="C:outer membrane"/>
    <property type="evidence" value="ECO:0007669"/>
    <property type="project" value="InterPro"/>
</dbReference>
<evidence type="ECO:0000259" key="3">
    <source>
        <dbReference type="Pfam" id="PF13018"/>
    </source>
</evidence>
<dbReference type="eggNOG" id="COG5295">
    <property type="taxonomic scope" value="Bacteria"/>
</dbReference>
<evidence type="ECO:0000313" key="4">
    <source>
        <dbReference type="EMBL" id="EGD07856.1"/>
    </source>
</evidence>
<dbReference type="InterPro" id="IPR024973">
    <property type="entry name" value="ESPR"/>
</dbReference>
<dbReference type="InterPro" id="IPR008640">
    <property type="entry name" value="Adhesin_Head_dom"/>
</dbReference>
<dbReference type="InterPro" id="IPR011049">
    <property type="entry name" value="Serralysin-like_metalloprot_C"/>
</dbReference>
<reference evidence="4 5" key="1">
    <citation type="journal article" date="2011" name="BMC Genomics">
        <title>Comparative genomics reveals diversity among xanthomonads infecting tomato and pepper.</title>
        <authorList>
            <person name="Potnis N."/>
            <person name="Krasileva K."/>
            <person name="Chow V."/>
            <person name="Almeida N.F."/>
            <person name="Patil P.B."/>
            <person name="Ryan R.P."/>
            <person name="Sharlach M."/>
            <person name="Behlau F."/>
            <person name="Dow J.M."/>
            <person name="Momol M.T."/>
            <person name="White F.F."/>
            <person name="Preston J.F."/>
            <person name="Vinatzer B.A."/>
            <person name="Koebnik R."/>
            <person name="Setubal J.C."/>
            <person name="Norman D.J."/>
            <person name="Staskawicz B.J."/>
            <person name="Jones J.B."/>
        </authorList>
    </citation>
    <scope>NUCLEOTIDE SEQUENCE [LARGE SCALE GENOMIC DNA]</scope>
    <source>
        <strain evidence="4 5">ATCC 35937</strain>
    </source>
</reference>
<accession>F0BI23</accession>